<evidence type="ECO:0000259" key="2">
    <source>
        <dbReference type="Pfam" id="PF20736"/>
    </source>
</evidence>
<feature type="domain" description="Non-reducing end beta-L-arabinofuranosidase-like GH127 middle" evidence="2">
    <location>
        <begin position="431"/>
        <end position="527"/>
    </location>
</feature>
<dbReference type="Pfam" id="PF20737">
    <property type="entry name" value="Glyco_hydro127C"/>
    <property type="match status" value="1"/>
</dbReference>
<evidence type="ECO:0000313" key="4">
    <source>
        <dbReference type="EMBL" id="SFM02452.1"/>
    </source>
</evidence>
<dbReference type="SUPFAM" id="SSF48208">
    <property type="entry name" value="Six-hairpin glycosidases"/>
    <property type="match status" value="1"/>
</dbReference>
<dbReference type="InterPro" id="IPR049046">
    <property type="entry name" value="Beta-AFase-like_GH127_middle"/>
</dbReference>
<keyword evidence="5" id="KW-1185">Reference proteome</keyword>
<dbReference type="EMBL" id="FOTR01000006">
    <property type="protein sequence ID" value="SFM02452.1"/>
    <property type="molecule type" value="Genomic_DNA"/>
</dbReference>
<sequence length="645" mass="73593">MKANAETISLKHVTITDDFWKGKIELAKDVIIPYQWDALNDNIPGAAPSHAIENFRIAAGLTDDECKGMVFQDSDLAKWLEAASYSLIYNYDPELEKTVDGVIDLIGKAQQKDGYLNTYFTVKEPEKRWQDVCHGHELYCAGHMIEAAVAFYEATKKDSLLKIVIKYVDYIMTVIGSDEGKLKTYPGHPELELALVKLYEVTGEEKYFDLMVYFIEERGKQPSVFLKESSLGLANNDKWFNLDYHQAHVSLDEQDTAEGHAVRAVYLYAGMADLVKYTNSEKWKTRLEILWENVVENRMYITGGIGSQGHGERFTLDYDLPNNVAYAETCASIGLVFWAQRMLQIEPKQTYGDVMEKALYNGVLSGMSLDGKKYFYVNPLEMVPEVADYRHDHQHVDSERVGWFGCACCPPNIARLLTSLGTYIYTQNEDTIYTHLYVGNQTSFHIKDQQVILTQKTNYPWSGKVSMSMQLERSDTFTLAFRQPVWSKNIKVMLNGTKVATDTVKNGYVYLSQQWHHQDEVTIEFDMTIHMVRSNPKVRENAGKIALQRGPVVYCLEEVDNGKDLHAVKINPDSQMTVMNSPSDLGSIPAIQGTGVKESTSPSELYMFDQKPDEDKIEWQAIPYCYWGNRGKGEMMVWLREIDRN</sequence>
<dbReference type="Proteomes" id="UP000198565">
    <property type="component" value="Unassembled WGS sequence"/>
</dbReference>
<dbReference type="Pfam" id="PF07944">
    <property type="entry name" value="Beta-AFase-like_GH127_cat"/>
    <property type="match status" value="1"/>
</dbReference>
<evidence type="ECO:0000313" key="5">
    <source>
        <dbReference type="Proteomes" id="UP000198565"/>
    </source>
</evidence>
<dbReference type="InterPro" id="IPR012878">
    <property type="entry name" value="Beta-AFase-like_GH127_cat"/>
</dbReference>
<evidence type="ECO:0000259" key="3">
    <source>
        <dbReference type="Pfam" id="PF20737"/>
    </source>
</evidence>
<reference evidence="5" key="1">
    <citation type="submission" date="2016-10" db="EMBL/GenBank/DDBJ databases">
        <authorList>
            <person name="Varghese N."/>
            <person name="Submissions S."/>
        </authorList>
    </citation>
    <scope>NUCLEOTIDE SEQUENCE [LARGE SCALE GENOMIC DNA]</scope>
    <source>
        <strain evidence="5">CGMCC 1.4250</strain>
    </source>
</reference>
<dbReference type="PANTHER" id="PTHR43465:SF2">
    <property type="entry name" value="DUF1680 DOMAIN PROTEIN (AFU_ORTHOLOGUE AFUA_1G08910)"/>
    <property type="match status" value="1"/>
</dbReference>
<dbReference type="Pfam" id="PF20736">
    <property type="entry name" value="Glyco_hydro127M"/>
    <property type="match status" value="1"/>
</dbReference>
<protein>
    <recommendedName>
        <fullName evidence="6">Glycoside hydrolase family 127 protein</fullName>
    </recommendedName>
</protein>
<dbReference type="OrthoDB" id="9757939at2"/>
<evidence type="ECO:0000259" key="1">
    <source>
        <dbReference type="Pfam" id="PF07944"/>
    </source>
</evidence>
<dbReference type="STRING" id="334253.SAMN04487943_106253"/>
<dbReference type="InterPro" id="IPR049174">
    <property type="entry name" value="Beta-AFase-like"/>
</dbReference>
<organism evidence="4 5">
    <name type="scientific">Gracilibacillus orientalis</name>
    <dbReference type="NCBI Taxonomy" id="334253"/>
    <lineage>
        <taxon>Bacteria</taxon>
        <taxon>Bacillati</taxon>
        <taxon>Bacillota</taxon>
        <taxon>Bacilli</taxon>
        <taxon>Bacillales</taxon>
        <taxon>Bacillaceae</taxon>
        <taxon>Gracilibacillus</taxon>
    </lineage>
</organism>
<dbReference type="InterPro" id="IPR008928">
    <property type="entry name" value="6-hairpin_glycosidase_sf"/>
</dbReference>
<feature type="domain" description="Non-reducing end beta-L-arabinofuranosidase-like GH127 C-terminal" evidence="3">
    <location>
        <begin position="530"/>
        <end position="640"/>
    </location>
</feature>
<dbReference type="GO" id="GO:0005975">
    <property type="term" value="P:carbohydrate metabolic process"/>
    <property type="evidence" value="ECO:0007669"/>
    <property type="project" value="InterPro"/>
</dbReference>
<dbReference type="InterPro" id="IPR049049">
    <property type="entry name" value="Beta-AFase-like_GH127_C"/>
</dbReference>
<feature type="domain" description="Non-reducing end beta-L-arabinofuranosidase-like GH127 catalytic" evidence="1">
    <location>
        <begin position="12"/>
        <end position="421"/>
    </location>
</feature>
<dbReference type="RefSeq" id="WP_091484067.1">
    <property type="nucleotide sequence ID" value="NZ_FOTR01000006.1"/>
</dbReference>
<proteinExistence type="predicted"/>
<evidence type="ECO:0008006" key="6">
    <source>
        <dbReference type="Google" id="ProtNLM"/>
    </source>
</evidence>
<accession>A0A1I4MG93</accession>
<gene>
    <name evidence="4" type="ORF">SAMN04487943_106253</name>
</gene>
<dbReference type="PANTHER" id="PTHR43465">
    <property type="entry name" value="DUF1680 DOMAIN PROTEIN (AFU_ORTHOLOGUE AFUA_1G08910)"/>
    <property type="match status" value="1"/>
</dbReference>
<name>A0A1I4MG93_9BACI</name>
<dbReference type="AlphaFoldDB" id="A0A1I4MG93"/>